<name>A0A9N8WK21_9GLOM</name>
<gene>
    <name evidence="1" type="ORF">CPELLU_LOCUS1845</name>
</gene>
<comment type="caution">
    <text evidence="1">The sequence shown here is derived from an EMBL/GenBank/DDBJ whole genome shotgun (WGS) entry which is preliminary data.</text>
</comment>
<accession>A0A9N8WK21</accession>
<protein>
    <submittedName>
        <fullName evidence="1">24597_t:CDS:1</fullName>
    </submittedName>
</protein>
<dbReference type="AlphaFoldDB" id="A0A9N8WK21"/>
<organism evidence="1 2">
    <name type="scientific">Cetraspora pellucida</name>
    <dbReference type="NCBI Taxonomy" id="1433469"/>
    <lineage>
        <taxon>Eukaryota</taxon>
        <taxon>Fungi</taxon>
        <taxon>Fungi incertae sedis</taxon>
        <taxon>Mucoromycota</taxon>
        <taxon>Glomeromycotina</taxon>
        <taxon>Glomeromycetes</taxon>
        <taxon>Diversisporales</taxon>
        <taxon>Gigasporaceae</taxon>
        <taxon>Cetraspora</taxon>
    </lineage>
</organism>
<proteinExistence type="predicted"/>
<evidence type="ECO:0000313" key="1">
    <source>
        <dbReference type="EMBL" id="CAG8488143.1"/>
    </source>
</evidence>
<sequence>MVSNNDLYSSITILLNPLSYLLNNKLNNTTGNLETMQVSIEKHKNENKNSNPVRKKFDPTVEHNESIPTILIIKLTINDITFDPNQVYII</sequence>
<reference evidence="1" key="1">
    <citation type="submission" date="2021-06" db="EMBL/GenBank/DDBJ databases">
        <authorList>
            <person name="Kallberg Y."/>
            <person name="Tangrot J."/>
            <person name="Rosling A."/>
        </authorList>
    </citation>
    <scope>NUCLEOTIDE SEQUENCE</scope>
    <source>
        <strain evidence="1">FL966</strain>
    </source>
</reference>
<keyword evidence="2" id="KW-1185">Reference proteome</keyword>
<dbReference type="Proteomes" id="UP000789759">
    <property type="component" value="Unassembled WGS sequence"/>
</dbReference>
<dbReference type="EMBL" id="CAJVQA010000723">
    <property type="protein sequence ID" value="CAG8488143.1"/>
    <property type="molecule type" value="Genomic_DNA"/>
</dbReference>
<evidence type="ECO:0000313" key="2">
    <source>
        <dbReference type="Proteomes" id="UP000789759"/>
    </source>
</evidence>